<keyword evidence="2" id="KW-0560">Oxidoreductase</keyword>
<dbReference type="PROSITE" id="PS50255">
    <property type="entry name" value="CYTOCHROME_B5_2"/>
    <property type="match status" value="1"/>
</dbReference>
<accession>A0A3M7S240</accession>
<evidence type="ECO:0000313" key="3">
    <source>
        <dbReference type="Proteomes" id="UP000276133"/>
    </source>
</evidence>
<feature type="domain" description="Cytochrome b5 heme-binding" evidence="1">
    <location>
        <begin position="43"/>
        <end position="83"/>
    </location>
</feature>
<keyword evidence="3" id="KW-1185">Reference proteome</keyword>
<reference evidence="2 3" key="1">
    <citation type="journal article" date="2018" name="Sci. Rep.">
        <title>Genomic signatures of local adaptation to the degree of environmental predictability in rotifers.</title>
        <authorList>
            <person name="Franch-Gras L."/>
            <person name="Hahn C."/>
            <person name="Garcia-Roger E.M."/>
            <person name="Carmona M.J."/>
            <person name="Serra M."/>
            <person name="Gomez A."/>
        </authorList>
    </citation>
    <scope>NUCLEOTIDE SEQUENCE [LARGE SCALE GENOMIC DNA]</scope>
    <source>
        <strain evidence="2">HYR1</strain>
    </source>
</reference>
<dbReference type="Gene3D" id="3.10.120.10">
    <property type="entry name" value="Cytochrome b5-like heme/steroid binding domain"/>
    <property type="match status" value="1"/>
</dbReference>
<dbReference type="OrthoDB" id="260519at2759"/>
<name>A0A3M7S240_BRAPC</name>
<gene>
    <name evidence="2" type="ORF">BpHYR1_029461</name>
</gene>
<dbReference type="EC" id="1.8.3.1" evidence="2"/>
<dbReference type="EMBL" id="REGN01002157">
    <property type="protein sequence ID" value="RNA29864.1"/>
    <property type="molecule type" value="Genomic_DNA"/>
</dbReference>
<dbReference type="STRING" id="10195.A0A3M7S240"/>
<organism evidence="2 3">
    <name type="scientific">Brachionus plicatilis</name>
    <name type="common">Marine rotifer</name>
    <name type="synonym">Brachionus muelleri</name>
    <dbReference type="NCBI Taxonomy" id="10195"/>
    <lineage>
        <taxon>Eukaryota</taxon>
        <taxon>Metazoa</taxon>
        <taxon>Spiralia</taxon>
        <taxon>Gnathifera</taxon>
        <taxon>Rotifera</taxon>
        <taxon>Eurotatoria</taxon>
        <taxon>Monogononta</taxon>
        <taxon>Pseudotrocha</taxon>
        <taxon>Ploima</taxon>
        <taxon>Brachionidae</taxon>
        <taxon>Brachionus</taxon>
    </lineage>
</organism>
<protein>
    <submittedName>
        <fullName evidence="2">Sulfite mitochondrial isoform X2</fullName>
        <ecNumber evidence="2">1.8.3.1</ecNumber>
    </submittedName>
</protein>
<dbReference type="Proteomes" id="UP000276133">
    <property type="component" value="Unassembled WGS sequence"/>
</dbReference>
<evidence type="ECO:0000259" key="1">
    <source>
        <dbReference type="PROSITE" id="PS50255"/>
    </source>
</evidence>
<comment type="caution">
    <text evidence="2">The sequence shown here is derived from an EMBL/GenBank/DDBJ whole genome shotgun (WGS) entry which is preliminary data.</text>
</comment>
<dbReference type="GO" id="GO:0008482">
    <property type="term" value="F:sulfite oxidase activity"/>
    <property type="evidence" value="ECO:0007669"/>
    <property type="project" value="UniProtKB-EC"/>
</dbReference>
<dbReference type="Pfam" id="PF00173">
    <property type="entry name" value="Cyt-b5"/>
    <property type="match status" value="1"/>
</dbReference>
<dbReference type="SUPFAM" id="SSF55856">
    <property type="entry name" value="Cytochrome b5-like heme/steroid binding domain"/>
    <property type="match status" value="1"/>
</dbReference>
<dbReference type="InterPro" id="IPR036400">
    <property type="entry name" value="Cyt_B5-like_heme/steroid_sf"/>
</dbReference>
<proteinExistence type="predicted"/>
<dbReference type="AlphaFoldDB" id="A0A3M7S240"/>
<dbReference type="InterPro" id="IPR001199">
    <property type="entry name" value="Cyt_B5-like_heme/steroid-bd"/>
</dbReference>
<evidence type="ECO:0000313" key="2">
    <source>
        <dbReference type="EMBL" id="RNA29864.1"/>
    </source>
</evidence>
<sequence>MTYEFKFRKRRLGYYSYKNSAVCEEKAHSDEKSFEWGKIIDNLPFYTEDDVKEHKTKDKGIWVSYRNGVYDITEFVDGHPGKN</sequence>